<organism evidence="1 2">
    <name type="scientific">Scytalidium lignicola</name>
    <name type="common">Hyphomycete</name>
    <dbReference type="NCBI Taxonomy" id="5539"/>
    <lineage>
        <taxon>Eukaryota</taxon>
        <taxon>Fungi</taxon>
        <taxon>Dikarya</taxon>
        <taxon>Ascomycota</taxon>
        <taxon>Pezizomycotina</taxon>
        <taxon>Leotiomycetes</taxon>
        <taxon>Leotiomycetes incertae sedis</taxon>
        <taxon>Scytalidium</taxon>
    </lineage>
</organism>
<dbReference type="STRING" id="5539.A0A3E2HJD3"/>
<evidence type="ECO:0000313" key="2">
    <source>
        <dbReference type="Proteomes" id="UP000258309"/>
    </source>
</evidence>
<dbReference type="Proteomes" id="UP000258309">
    <property type="component" value="Unassembled WGS sequence"/>
</dbReference>
<name>A0A3E2HJD3_SCYLI</name>
<proteinExistence type="predicted"/>
<gene>
    <name evidence="1" type="ORF">B7463_g2770</name>
</gene>
<evidence type="ECO:0000313" key="1">
    <source>
        <dbReference type="EMBL" id="RFU33504.1"/>
    </source>
</evidence>
<keyword evidence="2" id="KW-1185">Reference proteome</keyword>
<protein>
    <submittedName>
        <fullName evidence="1">Uncharacterized protein</fullName>
    </submittedName>
</protein>
<dbReference type="EMBL" id="NCSJ02000034">
    <property type="protein sequence ID" value="RFU33504.1"/>
    <property type="molecule type" value="Genomic_DNA"/>
</dbReference>
<dbReference type="AlphaFoldDB" id="A0A3E2HJD3"/>
<feature type="non-terminal residue" evidence="1">
    <location>
        <position position="257"/>
    </location>
</feature>
<reference evidence="1 2" key="1">
    <citation type="submission" date="2018-05" db="EMBL/GenBank/DDBJ databases">
        <title>Draft genome sequence of Scytalidium lignicola DSM 105466, a ubiquitous saprotrophic fungus.</title>
        <authorList>
            <person name="Buettner E."/>
            <person name="Gebauer A.M."/>
            <person name="Hofrichter M."/>
            <person name="Liers C."/>
            <person name="Kellner H."/>
        </authorList>
    </citation>
    <scope>NUCLEOTIDE SEQUENCE [LARGE SCALE GENOMIC DNA]</scope>
    <source>
        <strain evidence="1 2">DSM 105466</strain>
    </source>
</reference>
<accession>A0A3E2HJD3</accession>
<comment type="caution">
    <text evidence="1">The sequence shown here is derived from an EMBL/GenBank/DDBJ whole genome shotgun (WGS) entry which is preliminary data.</text>
</comment>
<feature type="non-terminal residue" evidence="1">
    <location>
        <position position="1"/>
    </location>
</feature>
<sequence>MVDSMEGKASCHSTLKSYLQRSNEDLNNVFDKLLLYWIAQQKGISTIIAQEQLRIKHHINIPLFATVIGQVYNYALQKILVEQAKIPKTGITISLEGYDCTIQRSMGLPYYYVIWQRQQAGEPILNPKVVQGKGRPREALGGSKTSISSTKRLLSAFELPTSSAPPIMENSTSSIRPAILETVVETPIVQISAPNRWQYTTRFGRVATRIGLQRISDIGDTYEPGTARERGYQLGISSIYHTDSMEETAILVNKAIQ</sequence>
<dbReference type="OrthoDB" id="1421156at2759"/>